<evidence type="ECO:0000313" key="2">
    <source>
        <dbReference type="Proteomes" id="UP001519460"/>
    </source>
</evidence>
<reference evidence="1 2" key="1">
    <citation type="journal article" date="2023" name="Sci. Data">
        <title>Genome assembly of the Korean intertidal mud-creeper Batillaria attramentaria.</title>
        <authorList>
            <person name="Patra A.K."/>
            <person name="Ho P.T."/>
            <person name="Jun S."/>
            <person name="Lee S.J."/>
            <person name="Kim Y."/>
            <person name="Won Y.J."/>
        </authorList>
    </citation>
    <scope>NUCLEOTIDE SEQUENCE [LARGE SCALE GENOMIC DNA]</scope>
    <source>
        <strain evidence="1">Wonlab-2016</strain>
    </source>
</reference>
<protein>
    <submittedName>
        <fullName evidence="1">Uncharacterized protein</fullName>
    </submittedName>
</protein>
<comment type="caution">
    <text evidence="1">The sequence shown here is derived from an EMBL/GenBank/DDBJ whole genome shotgun (WGS) entry which is preliminary data.</text>
</comment>
<dbReference type="EMBL" id="JACVVK020000123">
    <property type="protein sequence ID" value="KAK7490745.1"/>
    <property type="molecule type" value="Genomic_DNA"/>
</dbReference>
<gene>
    <name evidence="1" type="ORF">BaRGS_00017974</name>
</gene>
<feature type="non-terminal residue" evidence="1">
    <location>
        <position position="1"/>
    </location>
</feature>
<evidence type="ECO:0000313" key="1">
    <source>
        <dbReference type="EMBL" id="KAK7490745.1"/>
    </source>
</evidence>
<dbReference type="AlphaFoldDB" id="A0ABD0KU99"/>
<dbReference type="Proteomes" id="UP001519460">
    <property type="component" value="Unassembled WGS sequence"/>
</dbReference>
<name>A0ABD0KU99_9CAEN</name>
<sequence length="68" mass="7598">QSSWTGLQFSIRLCRQRCLYELTLRVWCQYRGFHLASACDVTGGLDPTCLKTASSRNSVNPVTALLGF</sequence>
<accession>A0ABD0KU99</accession>
<proteinExistence type="predicted"/>
<organism evidence="1 2">
    <name type="scientific">Batillaria attramentaria</name>
    <dbReference type="NCBI Taxonomy" id="370345"/>
    <lineage>
        <taxon>Eukaryota</taxon>
        <taxon>Metazoa</taxon>
        <taxon>Spiralia</taxon>
        <taxon>Lophotrochozoa</taxon>
        <taxon>Mollusca</taxon>
        <taxon>Gastropoda</taxon>
        <taxon>Caenogastropoda</taxon>
        <taxon>Sorbeoconcha</taxon>
        <taxon>Cerithioidea</taxon>
        <taxon>Batillariidae</taxon>
        <taxon>Batillaria</taxon>
    </lineage>
</organism>
<keyword evidence="2" id="KW-1185">Reference proteome</keyword>